<feature type="transmembrane region" description="Helical" evidence="5">
    <location>
        <begin position="240"/>
        <end position="258"/>
    </location>
</feature>
<evidence type="ECO:0000256" key="2">
    <source>
        <dbReference type="ARBA" id="ARBA00022692"/>
    </source>
</evidence>
<comment type="subcellular location">
    <subcellularLocation>
        <location evidence="1">Membrane</location>
        <topology evidence="1">Multi-pass membrane protein</topology>
    </subcellularLocation>
</comment>
<feature type="transmembrane region" description="Helical" evidence="5">
    <location>
        <begin position="385"/>
        <end position="406"/>
    </location>
</feature>
<dbReference type="EMBL" id="CP029553">
    <property type="protein sequence ID" value="AWN47608.1"/>
    <property type="molecule type" value="Genomic_DNA"/>
</dbReference>
<keyword evidence="3 5" id="KW-1133">Transmembrane helix</keyword>
<feature type="transmembrane region" description="Helical" evidence="5">
    <location>
        <begin position="48"/>
        <end position="66"/>
    </location>
</feature>
<dbReference type="PANTHER" id="PTHR37422:SF13">
    <property type="entry name" value="LIPOPOLYSACCHARIDE BIOSYNTHESIS PROTEIN PA4999-RELATED"/>
    <property type="match status" value="1"/>
</dbReference>
<feature type="transmembrane region" description="Helical" evidence="5">
    <location>
        <begin position="328"/>
        <end position="349"/>
    </location>
</feature>
<feature type="domain" description="O-antigen ligase-related" evidence="6">
    <location>
        <begin position="209"/>
        <end position="345"/>
    </location>
</feature>
<name>A0A2U8WQ52_9HYPH</name>
<evidence type="ECO:0000256" key="5">
    <source>
        <dbReference type="SAM" id="Phobius"/>
    </source>
</evidence>
<accession>A0A2U8WQ52</accession>
<feature type="transmembrane region" description="Helical" evidence="5">
    <location>
        <begin position="73"/>
        <end position="94"/>
    </location>
</feature>
<reference evidence="7 8" key="1">
    <citation type="submission" date="2018-05" db="EMBL/GenBank/DDBJ databases">
        <title>Complete Genome Sequence of Methylobacterium sp. 17Sr1-28.</title>
        <authorList>
            <person name="Srinivasan S."/>
        </authorList>
    </citation>
    <scope>NUCLEOTIDE SEQUENCE [LARGE SCALE GENOMIC DNA]</scope>
    <source>
        <strain evidence="7 8">17Sr1-28</strain>
    </source>
</reference>
<dbReference type="Pfam" id="PF04932">
    <property type="entry name" value="Wzy_C"/>
    <property type="match status" value="1"/>
</dbReference>
<evidence type="ECO:0000313" key="8">
    <source>
        <dbReference type="Proteomes" id="UP000245444"/>
    </source>
</evidence>
<feature type="transmembrane region" description="Helical" evidence="5">
    <location>
        <begin position="201"/>
        <end position="234"/>
    </location>
</feature>
<feature type="transmembrane region" description="Helical" evidence="5">
    <location>
        <begin position="361"/>
        <end position="379"/>
    </location>
</feature>
<feature type="transmembrane region" description="Helical" evidence="5">
    <location>
        <begin position="100"/>
        <end position="121"/>
    </location>
</feature>
<keyword evidence="4 5" id="KW-0472">Membrane</keyword>
<dbReference type="Proteomes" id="UP000245444">
    <property type="component" value="Chromosome"/>
</dbReference>
<keyword evidence="2 5" id="KW-0812">Transmembrane</keyword>
<dbReference type="OrthoDB" id="5862403at2"/>
<dbReference type="InterPro" id="IPR051533">
    <property type="entry name" value="WaaL-like"/>
</dbReference>
<organism evidence="7 8">
    <name type="scientific">Methylobacterium terrae</name>
    <dbReference type="NCBI Taxonomy" id="2202827"/>
    <lineage>
        <taxon>Bacteria</taxon>
        <taxon>Pseudomonadati</taxon>
        <taxon>Pseudomonadota</taxon>
        <taxon>Alphaproteobacteria</taxon>
        <taxon>Hyphomicrobiales</taxon>
        <taxon>Methylobacteriaceae</taxon>
        <taxon>Methylobacterium</taxon>
    </lineage>
</organism>
<dbReference type="InterPro" id="IPR007016">
    <property type="entry name" value="O-antigen_ligase-rel_domated"/>
</dbReference>
<dbReference type="AlphaFoldDB" id="A0A2U8WQ52"/>
<evidence type="ECO:0000313" key="7">
    <source>
        <dbReference type="EMBL" id="AWN47608.1"/>
    </source>
</evidence>
<evidence type="ECO:0000256" key="3">
    <source>
        <dbReference type="ARBA" id="ARBA00022989"/>
    </source>
</evidence>
<dbReference type="KEGG" id="mtea:DK419_15900"/>
<evidence type="ECO:0000256" key="4">
    <source>
        <dbReference type="ARBA" id="ARBA00023136"/>
    </source>
</evidence>
<dbReference type="GO" id="GO:0016020">
    <property type="term" value="C:membrane"/>
    <property type="evidence" value="ECO:0007669"/>
    <property type="project" value="UniProtKB-SubCell"/>
</dbReference>
<sequence length="445" mass="50109">MLIIGAVALIVIIWLCGTRRFIEAVILTRSFCDPLFTLSKLDEGGGMGIGAAVNLAVIAVAAWCILSRPGVRFAPVVRAWGPFLLVCLVAVPFSPDPPTAFRMVLVLVSHAVFCLLPFYVVHSLNDLRRFLLIILASSLVPTLTAFTQLALGWSQTEDGTRVQATFTHPNIYAFYLMVILTVIFVLLAEKRFLLSTWMRRALVIYIPVVLGLIVLTKTRSVLAGTALIFLTYAFLFDRRSLLYLLGLPVMVVAMPEIVERFTDLQQGNYRDSYEALNSYAFRILLWQSSLDWIAERPWFGWGLVGFPHYVAQFFPLRLANDTIDAHSVLIQLLFEVGAVGLIAFLWIYMNVFNVLKQMLGFNVRWSWLCICLTIGYLFMAYSDNMLGYLVPTWYMCFLIGSCWVVLNACRTSRRESGRLSRQRELESFAVARGSAGVSDVVQSTK</sequence>
<dbReference type="PANTHER" id="PTHR37422">
    <property type="entry name" value="TEICHURONIC ACID BIOSYNTHESIS PROTEIN TUAE"/>
    <property type="match status" value="1"/>
</dbReference>
<feature type="transmembrane region" description="Helical" evidence="5">
    <location>
        <begin position="171"/>
        <end position="189"/>
    </location>
</feature>
<protein>
    <recommendedName>
        <fullName evidence="6">O-antigen ligase-related domain-containing protein</fullName>
    </recommendedName>
</protein>
<evidence type="ECO:0000256" key="1">
    <source>
        <dbReference type="ARBA" id="ARBA00004141"/>
    </source>
</evidence>
<proteinExistence type="predicted"/>
<evidence type="ECO:0000259" key="6">
    <source>
        <dbReference type="Pfam" id="PF04932"/>
    </source>
</evidence>
<feature type="transmembrane region" description="Helical" evidence="5">
    <location>
        <begin position="130"/>
        <end position="151"/>
    </location>
</feature>
<gene>
    <name evidence="7" type="ORF">DK419_15900</name>
</gene>
<keyword evidence="8" id="KW-1185">Reference proteome</keyword>
<dbReference type="RefSeq" id="WP_109959933.1">
    <property type="nucleotide sequence ID" value="NZ_CP029553.1"/>
</dbReference>